<reference evidence="2 3" key="1">
    <citation type="submission" date="2020-09" db="EMBL/GenBank/DDBJ databases">
        <title>De no assembly of potato wild relative species, Solanum commersonii.</title>
        <authorList>
            <person name="Cho K."/>
        </authorList>
    </citation>
    <scope>NUCLEOTIDE SEQUENCE [LARGE SCALE GENOMIC DNA]</scope>
    <source>
        <strain evidence="2">LZ3.2</strain>
        <tissue evidence="2">Leaf</tissue>
    </source>
</reference>
<dbReference type="PANTHER" id="PTHR46238:SF8">
    <property type="entry name" value="ENDONUCLEASE_EXONUCLEASE_PHOSPHATASE DOMAIN-CONTAINING PROTEIN"/>
    <property type="match status" value="1"/>
</dbReference>
<keyword evidence="3" id="KW-1185">Reference proteome</keyword>
<comment type="caution">
    <text evidence="2">The sequence shown here is derived from an EMBL/GenBank/DDBJ whole genome shotgun (WGS) entry which is preliminary data.</text>
</comment>
<sequence length="154" mass="17741">METNLESNDFGHSRTKTDVSSQEVNGEVRIDTQVIHKSGSFKYLGSIIQGNVMKLHLQKMQVAEMQMLRWMANQDDIRGKVRVATVMDKMQKAMLRWFVHVNNKSTGTPVNRCEKLTVIGLTRCKGRPSKNWRDVITQDITHLQLTEDITLEIR</sequence>
<dbReference type="PANTHER" id="PTHR46238">
    <property type="entry name" value="REVERSE TRANSCRIPTASE DOMAIN-CONTAINING PROTEIN"/>
    <property type="match status" value="1"/>
</dbReference>
<dbReference type="Proteomes" id="UP000824120">
    <property type="component" value="Chromosome 7"/>
</dbReference>
<accession>A0A9J5YBJ9</accession>
<dbReference type="AlphaFoldDB" id="A0A9J5YBJ9"/>
<feature type="region of interest" description="Disordered" evidence="1">
    <location>
        <begin position="1"/>
        <end position="23"/>
    </location>
</feature>
<name>A0A9J5YBJ9_SOLCO</name>
<dbReference type="OrthoDB" id="1283502at2759"/>
<evidence type="ECO:0000313" key="2">
    <source>
        <dbReference type="EMBL" id="KAG5597530.1"/>
    </source>
</evidence>
<protein>
    <submittedName>
        <fullName evidence="2">Uncharacterized protein</fullName>
    </submittedName>
</protein>
<proteinExistence type="predicted"/>
<organism evidence="2 3">
    <name type="scientific">Solanum commersonii</name>
    <name type="common">Commerson's wild potato</name>
    <name type="synonym">Commerson's nightshade</name>
    <dbReference type="NCBI Taxonomy" id="4109"/>
    <lineage>
        <taxon>Eukaryota</taxon>
        <taxon>Viridiplantae</taxon>
        <taxon>Streptophyta</taxon>
        <taxon>Embryophyta</taxon>
        <taxon>Tracheophyta</taxon>
        <taxon>Spermatophyta</taxon>
        <taxon>Magnoliopsida</taxon>
        <taxon>eudicotyledons</taxon>
        <taxon>Gunneridae</taxon>
        <taxon>Pentapetalae</taxon>
        <taxon>asterids</taxon>
        <taxon>lamiids</taxon>
        <taxon>Solanales</taxon>
        <taxon>Solanaceae</taxon>
        <taxon>Solanoideae</taxon>
        <taxon>Solaneae</taxon>
        <taxon>Solanum</taxon>
    </lineage>
</organism>
<dbReference type="EMBL" id="JACXVP010000007">
    <property type="protein sequence ID" value="KAG5597530.1"/>
    <property type="molecule type" value="Genomic_DNA"/>
</dbReference>
<evidence type="ECO:0000256" key="1">
    <source>
        <dbReference type="SAM" id="MobiDB-lite"/>
    </source>
</evidence>
<gene>
    <name evidence="2" type="ORF">H5410_038762</name>
</gene>
<evidence type="ECO:0000313" key="3">
    <source>
        <dbReference type="Proteomes" id="UP000824120"/>
    </source>
</evidence>